<evidence type="ECO:0000313" key="11">
    <source>
        <dbReference type="Proteomes" id="UP001589798"/>
    </source>
</evidence>
<dbReference type="Proteomes" id="UP001589798">
    <property type="component" value="Unassembled WGS sequence"/>
</dbReference>
<dbReference type="Pfam" id="PF11984">
    <property type="entry name" value="DUF3485"/>
    <property type="match status" value="1"/>
</dbReference>
<feature type="transmembrane region" description="Helical" evidence="8">
    <location>
        <begin position="111"/>
        <end position="128"/>
    </location>
</feature>
<dbReference type="RefSeq" id="WP_379556304.1">
    <property type="nucleotide sequence ID" value="NZ_JBHUKO010000002.1"/>
</dbReference>
<sequence length="520" mass="55440">MPPEGAAVPVMPRFARGAVPAAWRAALLRVALAWIAIIIGFLGDWTTMARQWWDISTYNHVVLVPLILGWLVWQRRAELARLSPRAWWPGLPLVAGAAFVWLLGAVSGLDLARQAGVVAMLGACVPLLLGPRVSAGLLFPLCYLVFLVPAGEELVKPLQIVTADITIALTRLSGIPAKIDGVFIDTPAGLFEVAEACSGVKFLIAMVAFGALTANVCFLAWRRRAAMMAACIVVPVLANGVRAWGTIYAAQIFGVEVAAGFDHIVYGWFFFALVLGLVIAGAWRFFDRPLDAPMIDAEALARSRLLGRLEARSLPAGAALLGLAMVLAGARGWAAGTDALDAPMPAQVALPPVPGWTRVDYRPAIWWEPRAQGADHRLLGRYRDGQGRTVDVFFALYAGQGEGREAGGFGQGALMPESAWAWQSAGPAVGPGRSERLLGDGRVERVAVTWYRTGDLLSGSNVRLKLAVVRDRLLLRARPTAMLILSAEDGPSGSAAGAISAFRAASGPLGPWIDGVARIR</sequence>
<dbReference type="InterPro" id="IPR014263">
    <property type="entry name" value="Methanolan_biosynth_EpsI"/>
</dbReference>
<dbReference type="NCBIfam" id="TIGR02602">
    <property type="entry name" value="8TM_EpsH"/>
    <property type="match status" value="1"/>
</dbReference>
<reference evidence="10 11" key="1">
    <citation type="submission" date="2024-09" db="EMBL/GenBank/DDBJ databases">
        <authorList>
            <person name="Sun Q."/>
            <person name="Mori K."/>
        </authorList>
    </citation>
    <scope>NUCLEOTIDE SEQUENCE [LARGE SCALE GENOMIC DNA]</scope>
    <source>
        <strain evidence="10 11">CCM 7706</strain>
    </source>
</reference>
<dbReference type="InterPro" id="IPR013426">
    <property type="entry name" value="EpsH-like"/>
</dbReference>
<gene>
    <name evidence="10" type="primary">xrtA</name>
    <name evidence="10" type="ORF">ACFFJC_11125</name>
</gene>
<keyword evidence="2" id="KW-1003">Cell membrane</keyword>
<evidence type="ECO:0000256" key="2">
    <source>
        <dbReference type="ARBA" id="ARBA00022475"/>
    </source>
</evidence>
<feature type="transmembrane region" description="Helical" evidence="8">
    <location>
        <begin position="202"/>
        <end position="221"/>
    </location>
</feature>
<dbReference type="EMBL" id="JBHLWK010000013">
    <property type="protein sequence ID" value="MFC0204824.1"/>
    <property type="molecule type" value="Genomic_DNA"/>
</dbReference>
<evidence type="ECO:0000256" key="4">
    <source>
        <dbReference type="ARBA" id="ARBA00022692"/>
    </source>
</evidence>
<dbReference type="InterPro" id="IPR017540">
    <property type="entry name" value="Exosortase-1"/>
</dbReference>
<keyword evidence="5 10" id="KW-0378">Hydrolase</keyword>
<accession>A0ABV6CVS6</accession>
<protein>
    <submittedName>
        <fullName evidence="10">Exosortase A</fullName>
        <ecNumber evidence="10">3.4.22.-</ecNumber>
    </submittedName>
</protein>
<feature type="transmembrane region" description="Helical" evidence="8">
    <location>
        <begin position="265"/>
        <end position="286"/>
    </location>
</feature>
<evidence type="ECO:0000256" key="5">
    <source>
        <dbReference type="ARBA" id="ARBA00022801"/>
    </source>
</evidence>
<evidence type="ECO:0000256" key="8">
    <source>
        <dbReference type="SAM" id="Phobius"/>
    </source>
</evidence>
<comment type="subcellular location">
    <subcellularLocation>
        <location evidence="1">Cell membrane</location>
        <topology evidence="1">Multi-pass membrane protein</topology>
    </subcellularLocation>
</comment>
<keyword evidence="7 8" id="KW-0472">Membrane</keyword>
<dbReference type="GO" id="GO:0016787">
    <property type="term" value="F:hydrolase activity"/>
    <property type="evidence" value="ECO:0007669"/>
    <property type="project" value="UniProtKB-KW"/>
</dbReference>
<evidence type="ECO:0000256" key="7">
    <source>
        <dbReference type="ARBA" id="ARBA00023136"/>
    </source>
</evidence>
<dbReference type="Pfam" id="PF09721">
    <property type="entry name" value="Exosortase_EpsH"/>
    <property type="match status" value="1"/>
</dbReference>
<dbReference type="InterPro" id="IPR019127">
    <property type="entry name" value="Exosortase"/>
</dbReference>
<feature type="transmembrane region" description="Helical" evidence="8">
    <location>
        <begin position="85"/>
        <end position="105"/>
    </location>
</feature>
<dbReference type="NCBIfam" id="TIGR03109">
    <property type="entry name" value="exosort_XrtA"/>
    <property type="match status" value="1"/>
</dbReference>
<keyword evidence="4 8" id="KW-0812">Transmembrane</keyword>
<evidence type="ECO:0000259" key="9">
    <source>
        <dbReference type="Pfam" id="PF11984"/>
    </source>
</evidence>
<feature type="transmembrane region" description="Helical" evidence="8">
    <location>
        <begin position="55"/>
        <end position="73"/>
    </location>
</feature>
<comment type="caution">
    <text evidence="10">The sequence shown here is derived from an EMBL/GenBank/DDBJ whole genome shotgun (WGS) entry which is preliminary data.</text>
</comment>
<feature type="transmembrane region" description="Helical" evidence="8">
    <location>
        <begin position="21"/>
        <end position="43"/>
    </location>
</feature>
<evidence type="ECO:0000256" key="1">
    <source>
        <dbReference type="ARBA" id="ARBA00004651"/>
    </source>
</evidence>
<evidence type="ECO:0000256" key="6">
    <source>
        <dbReference type="ARBA" id="ARBA00022989"/>
    </source>
</evidence>
<feature type="domain" description="Methanolan biosynthesis EpsI" evidence="9">
    <location>
        <begin position="321"/>
        <end position="508"/>
    </location>
</feature>
<keyword evidence="3" id="KW-0645">Protease</keyword>
<feature type="transmembrane region" description="Helical" evidence="8">
    <location>
        <begin position="228"/>
        <end position="253"/>
    </location>
</feature>
<dbReference type="InterPro" id="IPR026392">
    <property type="entry name" value="Exo/Archaeosortase_dom"/>
</dbReference>
<dbReference type="NCBIfam" id="TIGR02914">
    <property type="entry name" value="EpsI_fam"/>
    <property type="match status" value="1"/>
</dbReference>
<keyword evidence="11" id="KW-1185">Reference proteome</keyword>
<organism evidence="10 11">
    <name type="scientific">Novosphingobium soli</name>
    <dbReference type="NCBI Taxonomy" id="574956"/>
    <lineage>
        <taxon>Bacteria</taxon>
        <taxon>Pseudomonadati</taxon>
        <taxon>Pseudomonadota</taxon>
        <taxon>Alphaproteobacteria</taxon>
        <taxon>Sphingomonadales</taxon>
        <taxon>Sphingomonadaceae</taxon>
        <taxon>Novosphingobium</taxon>
    </lineage>
</organism>
<proteinExistence type="predicted"/>
<feature type="transmembrane region" description="Helical" evidence="8">
    <location>
        <begin position="314"/>
        <end position="334"/>
    </location>
</feature>
<evidence type="ECO:0000313" key="10">
    <source>
        <dbReference type="EMBL" id="MFC0204824.1"/>
    </source>
</evidence>
<dbReference type="EC" id="3.4.22.-" evidence="10"/>
<dbReference type="NCBIfam" id="TIGR04178">
    <property type="entry name" value="exo_archaeo"/>
    <property type="match status" value="1"/>
</dbReference>
<name>A0ABV6CVS6_9SPHN</name>
<evidence type="ECO:0000256" key="3">
    <source>
        <dbReference type="ARBA" id="ARBA00022670"/>
    </source>
</evidence>
<keyword evidence="6 8" id="KW-1133">Transmembrane helix</keyword>